<dbReference type="PROSITE" id="PS51635">
    <property type="entry name" value="PNPLA"/>
    <property type="match status" value="1"/>
</dbReference>
<evidence type="ECO:0000256" key="1">
    <source>
        <dbReference type="ARBA" id="ARBA00022801"/>
    </source>
</evidence>
<dbReference type="GO" id="GO:0016787">
    <property type="term" value="F:hydrolase activity"/>
    <property type="evidence" value="ECO:0007669"/>
    <property type="project" value="UniProtKB-UniRule"/>
</dbReference>
<comment type="caution">
    <text evidence="7">The sequence shown here is derived from an EMBL/GenBank/DDBJ whole genome shotgun (WGS) entry which is preliminary data.</text>
</comment>
<dbReference type="SUPFAM" id="SSF52151">
    <property type="entry name" value="FabD/lysophospholipase-like"/>
    <property type="match status" value="1"/>
</dbReference>
<feature type="active site" description="Nucleophile" evidence="4">
    <location>
        <position position="101"/>
    </location>
</feature>
<evidence type="ECO:0000259" key="6">
    <source>
        <dbReference type="PROSITE" id="PS51635"/>
    </source>
</evidence>
<keyword evidence="3 4" id="KW-0443">Lipid metabolism</keyword>
<keyword evidence="8" id="KW-1185">Reference proteome</keyword>
<evidence type="ECO:0000256" key="5">
    <source>
        <dbReference type="SAM" id="SignalP"/>
    </source>
</evidence>
<proteinExistence type="predicted"/>
<evidence type="ECO:0000256" key="2">
    <source>
        <dbReference type="ARBA" id="ARBA00022963"/>
    </source>
</evidence>
<feature type="active site" description="Proton acceptor" evidence="4">
    <location>
        <position position="213"/>
    </location>
</feature>
<dbReference type="OrthoDB" id="5290098at2"/>
<dbReference type="GO" id="GO:0016042">
    <property type="term" value="P:lipid catabolic process"/>
    <property type="evidence" value="ECO:0007669"/>
    <property type="project" value="UniProtKB-UniRule"/>
</dbReference>
<evidence type="ECO:0000313" key="8">
    <source>
        <dbReference type="Proteomes" id="UP000192132"/>
    </source>
</evidence>
<feature type="domain" description="PNPLA" evidence="6">
    <location>
        <begin position="68"/>
        <end position="226"/>
    </location>
</feature>
<dbReference type="InterPro" id="IPR002641">
    <property type="entry name" value="PNPLA_dom"/>
</dbReference>
<feature type="short sequence motif" description="DGA/G" evidence="4">
    <location>
        <begin position="213"/>
        <end position="215"/>
    </location>
</feature>
<dbReference type="Gene3D" id="3.40.1090.10">
    <property type="entry name" value="Cytosolic phospholipase A2 catalytic domain"/>
    <property type="match status" value="2"/>
</dbReference>
<gene>
    <name evidence="7" type="ORF">BKE30_08815</name>
</gene>
<organism evidence="7 8">
    <name type="scientific">Alkanindiges hydrocarboniclasticus</name>
    <dbReference type="NCBI Taxonomy" id="1907941"/>
    <lineage>
        <taxon>Bacteria</taxon>
        <taxon>Pseudomonadati</taxon>
        <taxon>Pseudomonadota</taxon>
        <taxon>Gammaproteobacteria</taxon>
        <taxon>Moraxellales</taxon>
        <taxon>Moraxellaceae</taxon>
        <taxon>Alkanindiges</taxon>
    </lineage>
</organism>
<comment type="caution">
    <text evidence="4">Lacks conserved residue(s) required for the propagation of feature annotation.</text>
</comment>
<reference evidence="7 8" key="1">
    <citation type="submission" date="2016-10" db="EMBL/GenBank/DDBJ databases">
        <title>Draft Genome sequence of Alkanindiges sp. strain H1.</title>
        <authorList>
            <person name="Subhash Y."/>
            <person name="Lee S."/>
        </authorList>
    </citation>
    <scope>NUCLEOTIDE SEQUENCE [LARGE SCALE GENOMIC DNA]</scope>
    <source>
        <strain evidence="7 8">H1</strain>
    </source>
</reference>
<dbReference type="PANTHER" id="PTHR14226">
    <property type="entry name" value="NEUROPATHY TARGET ESTERASE/SWISS CHEESE D.MELANOGASTER"/>
    <property type="match status" value="1"/>
</dbReference>
<dbReference type="AlphaFoldDB" id="A0A1S8CUA1"/>
<keyword evidence="2 4" id="KW-0442">Lipid degradation</keyword>
<dbReference type="Proteomes" id="UP000192132">
    <property type="component" value="Unassembled WGS sequence"/>
</dbReference>
<accession>A0A1S8CUA1</accession>
<dbReference type="PANTHER" id="PTHR14226:SF29">
    <property type="entry name" value="NEUROPATHY TARGET ESTERASE SWS"/>
    <property type="match status" value="1"/>
</dbReference>
<dbReference type="InterPro" id="IPR050301">
    <property type="entry name" value="NTE"/>
</dbReference>
<evidence type="ECO:0000313" key="7">
    <source>
        <dbReference type="EMBL" id="ONG39858.1"/>
    </source>
</evidence>
<dbReference type="RefSeq" id="WP_076878223.1">
    <property type="nucleotide sequence ID" value="NZ_MLCN01000022.1"/>
</dbReference>
<keyword evidence="1 4" id="KW-0378">Hydrolase</keyword>
<dbReference type="EMBL" id="MLCN01000022">
    <property type="protein sequence ID" value="ONG39858.1"/>
    <property type="molecule type" value="Genomic_DNA"/>
</dbReference>
<name>A0A1S8CUA1_9GAMM</name>
<feature type="chain" id="PRO_5012978348" evidence="5">
    <location>
        <begin position="32"/>
        <end position="334"/>
    </location>
</feature>
<feature type="short sequence motif" description="GXSXG" evidence="4">
    <location>
        <begin position="99"/>
        <end position="103"/>
    </location>
</feature>
<keyword evidence="5" id="KW-0732">Signal</keyword>
<evidence type="ECO:0000256" key="3">
    <source>
        <dbReference type="ARBA" id="ARBA00023098"/>
    </source>
</evidence>
<feature type="signal peptide" evidence="5">
    <location>
        <begin position="1"/>
        <end position="31"/>
    </location>
</feature>
<dbReference type="InterPro" id="IPR016035">
    <property type="entry name" value="Acyl_Trfase/lysoPLipase"/>
</dbReference>
<dbReference type="STRING" id="1907941.BKE30_08815"/>
<dbReference type="Pfam" id="PF01734">
    <property type="entry name" value="Patatin"/>
    <property type="match status" value="1"/>
</dbReference>
<protein>
    <submittedName>
        <fullName evidence="7">Alpha/beta hydrolase</fullName>
    </submittedName>
</protein>
<sequence>MFSFHSVQFSCLKHVLLVGSILLSGCTHVVAPPPATVTAIADAREYELQKAGIALKQKLGKNQPMVALVLGSGGARGYAHIGVIRILESYGIKPQLIVGTSAGSIVGALYASGKNADQMDKIASSLKSSDVRDITLSRQGFFNSEKVRDFVNRQVENRPLEQLDIPFFVVATELQTGTRAVFNYGNTGQAVSASVSIPSMFVPTSIRKKEYVDGGLVSPVPVEVAKSLGADVIIAVNILAQPENTPTTNIWGLFNQNINVMQNRLASYELKDAHVVIQPNIREKQHIFSLDSRTQNILAGEEATLFQIDKIKYVIETARQKLAQNNALSSESRP</sequence>
<dbReference type="CDD" id="cd07205">
    <property type="entry name" value="Pat_PNPLA6_PNPLA7_NTE1_like"/>
    <property type="match status" value="1"/>
</dbReference>
<evidence type="ECO:0000256" key="4">
    <source>
        <dbReference type="PROSITE-ProRule" id="PRU01161"/>
    </source>
</evidence>